<proteinExistence type="predicted"/>
<evidence type="ECO:0000259" key="6">
    <source>
        <dbReference type="PROSITE" id="PS51481"/>
    </source>
</evidence>
<dbReference type="SUPFAM" id="SSF101473">
    <property type="entry name" value="DhaL-like"/>
    <property type="match status" value="1"/>
</dbReference>
<reference evidence="7 8" key="1">
    <citation type="submission" date="2016-10" db="EMBL/GenBank/DDBJ databases">
        <authorList>
            <person name="de Groot N.N."/>
        </authorList>
    </citation>
    <scope>NUCLEOTIDE SEQUENCE [LARGE SCALE GENOMIC DNA]</scope>
    <source>
        <strain evidence="7 8">DSM 23042</strain>
    </source>
</reference>
<dbReference type="NCBIfam" id="NF011049">
    <property type="entry name" value="PRK14479.1"/>
    <property type="match status" value="1"/>
</dbReference>
<evidence type="ECO:0000313" key="7">
    <source>
        <dbReference type="EMBL" id="SES37749.1"/>
    </source>
</evidence>
<dbReference type="GO" id="GO:0004371">
    <property type="term" value="F:glycerone kinase activity"/>
    <property type="evidence" value="ECO:0007669"/>
    <property type="project" value="InterPro"/>
</dbReference>
<dbReference type="Gene3D" id="3.40.50.10440">
    <property type="entry name" value="Dihydroxyacetone kinase, domain 1"/>
    <property type="match status" value="1"/>
</dbReference>
<organism evidence="7 8">
    <name type="scientific">Tranquillimonas rosea</name>
    <dbReference type="NCBI Taxonomy" id="641238"/>
    <lineage>
        <taxon>Bacteria</taxon>
        <taxon>Pseudomonadati</taxon>
        <taxon>Pseudomonadota</taxon>
        <taxon>Alphaproteobacteria</taxon>
        <taxon>Rhodobacterales</taxon>
        <taxon>Roseobacteraceae</taxon>
        <taxon>Tranquillimonas</taxon>
    </lineage>
</organism>
<dbReference type="SUPFAM" id="SSF82549">
    <property type="entry name" value="DAK1/DegV-like"/>
    <property type="match status" value="1"/>
</dbReference>
<protein>
    <submittedName>
        <fullName evidence="7">Homodimeric dihydroxyacetone kinase</fullName>
    </submittedName>
</protein>
<dbReference type="InterPro" id="IPR004006">
    <property type="entry name" value="DhaK_dom"/>
</dbReference>
<dbReference type="InterPro" id="IPR004007">
    <property type="entry name" value="DhaL_dom"/>
</dbReference>
<evidence type="ECO:0000259" key="5">
    <source>
        <dbReference type="PROSITE" id="PS51480"/>
    </source>
</evidence>
<evidence type="ECO:0000256" key="4">
    <source>
        <dbReference type="ARBA" id="ARBA00022840"/>
    </source>
</evidence>
<keyword evidence="4" id="KW-0067">ATP-binding</keyword>
<dbReference type="FunFam" id="1.25.40.340:FF:000002">
    <property type="entry name" value="Dihydroxyacetone kinase, L subunit"/>
    <property type="match status" value="1"/>
</dbReference>
<feature type="domain" description="DhaL" evidence="5">
    <location>
        <begin position="363"/>
        <end position="565"/>
    </location>
</feature>
<dbReference type="PROSITE" id="PS51480">
    <property type="entry name" value="DHAL"/>
    <property type="match status" value="1"/>
</dbReference>
<dbReference type="Pfam" id="PF02734">
    <property type="entry name" value="Dak2"/>
    <property type="match status" value="1"/>
</dbReference>
<sequence length="586" mass="60509">MTHIHDDPETFAQTALKGFCDLYPDHVRHVPDGAVRSTATPAGKVAVVIGGGSGHYPAFAGYVGPGGADAVVAGDIFASPSTQAIARVGKLADRGGGIVFGYGNYAGDVLNFGAACERLGDHGIDARNLIVTDDIASADPEAHHQRRGVAGDVVVFKIAGAAAEAGHDIDGVMRLAEHANRRTLSFGVAFDGCTLPGAREPLFHVEKGRVGVGLGIHGEPGIDEIDALPAADLAALLVDRLLAERPEGWSGRAAVILNGLGATKYEELFVLWTHVSDRLRKEGIDLVAPICGEFVTSLDMAGCSLTVCFLDDELEPLWQAPTDTPALRKGVIEPRGAAEPLPATVEEIAPLPEASAASRDDAGRVLQMLRDMDAALADAEHALGQLDAIAGDGDHGRGMRRGSAAALAAAEDAASAGAGVRSLLARAADSWADRAGGTSGAIWGLILRGLSDGLSDDTGLSRTGVAEGARIARDRVERLGGAKPGDKTLVDALVPLVETLRQATEDGAEAAEIWRRAADAATDAARETAPMRPRLGRARPLAERSIGHADPGAVSLAMCARVIADRLAGSPGAEAERTLVSDAIAD</sequence>
<keyword evidence="8" id="KW-1185">Reference proteome</keyword>
<dbReference type="PANTHER" id="PTHR28629:SF4">
    <property type="entry name" value="TRIOKINASE_FMN CYCLASE"/>
    <property type="match status" value="1"/>
</dbReference>
<dbReference type="InterPro" id="IPR050861">
    <property type="entry name" value="Dihydroxyacetone_Kinase"/>
</dbReference>
<dbReference type="GO" id="GO:0005829">
    <property type="term" value="C:cytosol"/>
    <property type="evidence" value="ECO:0007669"/>
    <property type="project" value="TreeGrafter"/>
</dbReference>
<evidence type="ECO:0000256" key="3">
    <source>
        <dbReference type="ARBA" id="ARBA00022777"/>
    </source>
</evidence>
<gene>
    <name evidence="7" type="ORF">SAMN04490244_11383</name>
</gene>
<name>A0A1H9WVA2_9RHOB</name>
<dbReference type="PANTHER" id="PTHR28629">
    <property type="entry name" value="TRIOKINASE/FMN CYCLASE"/>
    <property type="match status" value="1"/>
</dbReference>
<keyword evidence="1" id="KW-0808">Transferase</keyword>
<dbReference type="Gene3D" id="1.25.40.340">
    <property type="match status" value="1"/>
</dbReference>
<dbReference type="EMBL" id="FOGU01000013">
    <property type="protein sequence ID" value="SES37749.1"/>
    <property type="molecule type" value="Genomic_DNA"/>
</dbReference>
<dbReference type="PROSITE" id="PS51481">
    <property type="entry name" value="DHAK"/>
    <property type="match status" value="1"/>
</dbReference>
<dbReference type="OrthoDB" id="9806345at2"/>
<dbReference type="GO" id="GO:0005524">
    <property type="term" value="F:ATP binding"/>
    <property type="evidence" value="ECO:0007669"/>
    <property type="project" value="UniProtKB-KW"/>
</dbReference>
<dbReference type="RefSeq" id="WP_092696002.1">
    <property type="nucleotide sequence ID" value="NZ_FOGU01000013.1"/>
</dbReference>
<dbReference type="AlphaFoldDB" id="A0A1H9WVA2"/>
<dbReference type="FunFam" id="3.40.50.10440:FF:000001">
    <property type="entry name" value="Dihydroxyacetone kinase, DhaK subunit"/>
    <property type="match status" value="1"/>
</dbReference>
<evidence type="ECO:0000256" key="2">
    <source>
        <dbReference type="ARBA" id="ARBA00022741"/>
    </source>
</evidence>
<accession>A0A1H9WVA2</accession>
<evidence type="ECO:0000313" key="8">
    <source>
        <dbReference type="Proteomes" id="UP000198885"/>
    </source>
</evidence>
<dbReference type="InterPro" id="IPR036117">
    <property type="entry name" value="DhaL_dom_sf"/>
</dbReference>
<dbReference type="Proteomes" id="UP000198885">
    <property type="component" value="Unassembled WGS sequence"/>
</dbReference>
<dbReference type="SMART" id="SM01120">
    <property type="entry name" value="Dak2"/>
    <property type="match status" value="1"/>
</dbReference>
<keyword evidence="3 7" id="KW-0418">Kinase</keyword>
<evidence type="ECO:0000256" key="1">
    <source>
        <dbReference type="ARBA" id="ARBA00022679"/>
    </source>
</evidence>
<dbReference type="Pfam" id="PF02733">
    <property type="entry name" value="Dak1"/>
    <property type="match status" value="1"/>
</dbReference>
<feature type="domain" description="DhaK" evidence="6">
    <location>
        <begin position="7"/>
        <end position="327"/>
    </location>
</feature>
<dbReference type="GO" id="GO:0019563">
    <property type="term" value="P:glycerol catabolic process"/>
    <property type="evidence" value="ECO:0007669"/>
    <property type="project" value="TreeGrafter"/>
</dbReference>
<dbReference type="Gene3D" id="3.30.1180.20">
    <property type="entry name" value="Dihydroxyacetone kinase, domain 2"/>
    <property type="match status" value="1"/>
</dbReference>
<dbReference type="STRING" id="641238.SAMN04490244_11383"/>
<keyword evidence="2" id="KW-0547">Nucleotide-binding</keyword>